<dbReference type="SUPFAM" id="SSF55874">
    <property type="entry name" value="ATPase domain of HSP90 chaperone/DNA topoisomerase II/histidine kinase"/>
    <property type="match status" value="2"/>
</dbReference>
<dbReference type="RefSeq" id="WP_150628182.1">
    <property type="nucleotide sequence ID" value="NZ_CABVHO010000002.1"/>
</dbReference>
<dbReference type="PROSITE" id="PS50109">
    <property type="entry name" value="HIS_KIN"/>
    <property type="match status" value="1"/>
</dbReference>
<evidence type="ECO:0000313" key="2">
    <source>
        <dbReference type="EMBL" id="VVN51061.1"/>
    </source>
</evidence>
<dbReference type="Pfam" id="PF02518">
    <property type="entry name" value="HATPase_c"/>
    <property type="match status" value="1"/>
</dbReference>
<dbReference type="SMART" id="SM00387">
    <property type="entry name" value="HATPase_c"/>
    <property type="match status" value="1"/>
</dbReference>
<dbReference type="Proteomes" id="UP000326437">
    <property type="component" value="Unassembled WGS sequence"/>
</dbReference>
<feature type="domain" description="Histidine kinase" evidence="1">
    <location>
        <begin position="769"/>
        <end position="974"/>
    </location>
</feature>
<evidence type="ECO:0000259" key="1">
    <source>
        <dbReference type="PROSITE" id="PS50109"/>
    </source>
</evidence>
<dbReference type="AlphaFoldDB" id="A0A5E6YGG5"/>
<dbReference type="InterPro" id="IPR005467">
    <property type="entry name" value="His_kinase_dom"/>
</dbReference>
<dbReference type="InterPro" id="IPR036890">
    <property type="entry name" value="HATPase_C_sf"/>
</dbReference>
<accession>A0A5E6YGG5</accession>
<name>A0A5E6YGG5_PSEFL</name>
<dbReference type="EMBL" id="CABVHO010000002">
    <property type="protein sequence ID" value="VVN51061.1"/>
    <property type="molecule type" value="Genomic_DNA"/>
</dbReference>
<dbReference type="Pfam" id="PF13589">
    <property type="entry name" value="HATPase_c_3"/>
    <property type="match status" value="1"/>
</dbReference>
<dbReference type="OrthoDB" id="9816482at2"/>
<dbReference type="InterPro" id="IPR003594">
    <property type="entry name" value="HATPase_dom"/>
</dbReference>
<reference evidence="2 3" key="1">
    <citation type="submission" date="2019-09" db="EMBL/GenBank/DDBJ databases">
        <authorList>
            <person name="Chandra G."/>
            <person name="Truman W A."/>
        </authorList>
    </citation>
    <scope>NUCLEOTIDE SEQUENCE [LARGE SCALE GENOMIC DNA]</scope>
    <source>
        <strain evidence="2">PS685</strain>
    </source>
</reference>
<gene>
    <name evidence="2" type="ORF">PS685_00524</name>
</gene>
<evidence type="ECO:0000313" key="3">
    <source>
        <dbReference type="Proteomes" id="UP000326437"/>
    </source>
</evidence>
<dbReference type="Gene3D" id="3.30.565.10">
    <property type="entry name" value="Histidine kinase-like ATPase, C-terminal domain"/>
    <property type="match status" value="2"/>
</dbReference>
<sequence length="976" mass="109143">MTDSVAFQTRARTIDHLGREQIADVPTAVSELWKNAYDAYAQRVALHIHGGAEPVAVIMDDGHGMSREQFLNKWLVVGTESKAGNDDLPVEMRKGLPIRPKQGQKGIGRLSVAALGSTVLVISKQKDKPFVACLIDWRLFENPYLLLQDVQLPVEEFDSSTQLAGLIASMADSIVENLSGTSGSESRAARLSGAWAEFDRVQREQSLFVKTTSDEIRFPSSIEIDIEKCLAAWEVWSGEKDTGTAMIMTGINPALSAWVADSHSSSDEVEVIKASLIRTLSGFSDPYVENEDILSYEVVVHTKNGMRTVVGREEGYGIDYLRSLDHCLEGNIDEYGVFRGSVRAFGKDQGLIELTPSQMLPTSPRDRVGPFSLCIGSFEVMSRSSTLSPEIHAKVMLRADSHSGLNIYRDGLRVMPYGRPENDFFKIEERRQMNAGREFWASRKLFGRIALTREKNPNLRDKAGREGVIDNSASRAIQMLVVELLKVTARRYFGSASDKREQLIAEIQAENDAAALKAKAARSGQLNIFKKTVRDQALLLDAALVKVNKLKYDLQAIIDGRNAEALWLVASRVEEVQEERSELRLPPKPRNLGKFEDKYRDYRSRFASLAEQVDEVKVTWAYEAERLNAKPAIDVARSKLGSNQKFLSDRLSRWRKSIADFLKSELDRMESAIDKDQKEFYKLTSPLLLDVEAGRTPLHTALSELDSVRDELVLSFSNAYDPYIRSLNQLAQGVDLDGVFAYAGARTETLEKRLEQIQGLAQVGISVEILSHELHSLDRRLESSMNAFPVSTKESQQFKVAEQTRRELVDRLRFLSQLQISGGDFRQEITGADIESYLRSFFGSLLDASSVTLTVTKDFLRATFNEFPSRIYPVFINLMNNSLYWVASQKEKFVQLSVVGGELVISDTGPGIDADDAENLFELFFTRRVRGRGVGLYLCKQTLAAGGHQIEYVVDGPRKVLPGANFAIKLRNGLNV</sequence>
<protein>
    <recommendedName>
        <fullName evidence="1">Histidine kinase domain-containing protein</fullName>
    </recommendedName>
</protein>
<proteinExistence type="predicted"/>
<organism evidence="2 3">
    <name type="scientific">Pseudomonas fluorescens</name>
    <dbReference type="NCBI Taxonomy" id="294"/>
    <lineage>
        <taxon>Bacteria</taxon>
        <taxon>Pseudomonadati</taxon>
        <taxon>Pseudomonadota</taxon>
        <taxon>Gammaproteobacteria</taxon>
        <taxon>Pseudomonadales</taxon>
        <taxon>Pseudomonadaceae</taxon>
        <taxon>Pseudomonas</taxon>
    </lineage>
</organism>